<dbReference type="InterPro" id="IPR011041">
    <property type="entry name" value="Quinoprot_gluc/sorb_DH_b-prop"/>
</dbReference>
<dbReference type="AlphaFoldDB" id="A0ABD5NXD7"/>
<proteinExistence type="predicted"/>
<dbReference type="InterPro" id="IPR012938">
    <property type="entry name" value="Glc/Sorbosone_DH"/>
</dbReference>
<evidence type="ECO:0000256" key="1">
    <source>
        <dbReference type="SAM" id="MobiDB-lite"/>
    </source>
</evidence>
<dbReference type="PANTHER" id="PTHR19328">
    <property type="entry name" value="HEDGEHOG-INTERACTING PROTEIN"/>
    <property type="match status" value="1"/>
</dbReference>
<dbReference type="GeneID" id="71854873"/>
<accession>A0ABD5NXD7</accession>
<evidence type="ECO:0000313" key="3">
    <source>
        <dbReference type="EMBL" id="MFC4246348.1"/>
    </source>
</evidence>
<evidence type="ECO:0000259" key="2">
    <source>
        <dbReference type="Pfam" id="PF07995"/>
    </source>
</evidence>
<protein>
    <submittedName>
        <fullName evidence="3">PQQ-dependent sugar dehydrogenase</fullName>
    </submittedName>
</protein>
<dbReference type="Proteomes" id="UP001595821">
    <property type="component" value="Unassembled WGS sequence"/>
</dbReference>
<name>A0ABD5NXD7_9EURY</name>
<reference evidence="3 4" key="1">
    <citation type="journal article" date="2014" name="Int. J. Syst. Evol. Microbiol.">
        <title>Complete genome sequence of Corynebacterium casei LMG S-19264T (=DSM 44701T), isolated from a smear-ripened cheese.</title>
        <authorList>
            <consortium name="US DOE Joint Genome Institute (JGI-PGF)"/>
            <person name="Walter F."/>
            <person name="Albersmeier A."/>
            <person name="Kalinowski J."/>
            <person name="Ruckert C."/>
        </authorList>
    </citation>
    <scope>NUCLEOTIDE SEQUENCE [LARGE SCALE GENOMIC DNA]</scope>
    <source>
        <strain evidence="3 4">IBRC-M 10912</strain>
    </source>
</reference>
<dbReference type="RefSeq" id="WP_246967355.1">
    <property type="nucleotide sequence ID" value="NZ_CP095397.1"/>
</dbReference>
<comment type="caution">
    <text evidence="3">The sequence shown here is derived from an EMBL/GenBank/DDBJ whole genome shotgun (WGS) entry which is preliminary data.</text>
</comment>
<feature type="region of interest" description="Disordered" evidence="1">
    <location>
        <begin position="26"/>
        <end position="53"/>
    </location>
</feature>
<organism evidence="3 4">
    <name type="scientific">Natribaculum luteum</name>
    <dbReference type="NCBI Taxonomy" id="1586232"/>
    <lineage>
        <taxon>Archaea</taxon>
        <taxon>Methanobacteriati</taxon>
        <taxon>Methanobacteriota</taxon>
        <taxon>Stenosarchaea group</taxon>
        <taxon>Halobacteria</taxon>
        <taxon>Halobacteriales</taxon>
        <taxon>Natrialbaceae</taxon>
        <taxon>Natribaculum</taxon>
    </lineage>
</organism>
<dbReference type="Gene3D" id="2.120.10.30">
    <property type="entry name" value="TolB, C-terminal domain"/>
    <property type="match status" value="1"/>
</dbReference>
<gene>
    <name evidence="3" type="ORF">ACFOZ7_04985</name>
</gene>
<dbReference type="SUPFAM" id="SSF50952">
    <property type="entry name" value="Soluble quinoprotein glucose dehydrogenase"/>
    <property type="match status" value="1"/>
</dbReference>
<feature type="domain" description="Glucose/Sorbosone dehydrogenase" evidence="2">
    <location>
        <begin position="69"/>
        <end position="416"/>
    </location>
</feature>
<dbReference type="Pfam" id="PF07995">
    <property type="entry name" value="GSDH"/>
    <property type="match status" value="1"/>
</dbReference>
<sequence>MLDTTRRRVLAATASLSLPVAGCLTDGSEPQLADPGDAPGDGLPVPEWEPAEGSPYDAAVEATTVVSGFEIPWSLSFAGPDVFVTERDGGVLRFDRDAVTDRDGLEPSDAEVVLARDELPDQAAHGEGGTLGVATHPDYPDVPDLFIYYTADDGNLENRVVRYDVDDGDLEPILEGVPGAMIHDGGRLAFGPDDALWVTTGDADDPALAQDPSSLAGAVLRITPDGDPAPDNPDFGDESDPRTYTLGHRNPQGLAFTPADVPIAAEHGPSARDEVSVLRAGANYGWDVVRGGPDDPQYDAYGEYEAVTPPILNTSPDVTWAPSGIAFYTADAIPAWRHRLFVCGLASETLFAVTLTHDGEEPPLEGDAVRYDADWLDDRFTATAHPFYDGEFGRLRHVEQGPDGALYLLTSNRDGRASGEFPRDGDDRLLRLEPT</sequence>
<feature type="region of interest" description="Disordered" evidence="1">
    <location>
        <begin position="222"/>
        <end position="242"/>
    </location>
</feature>
<evidence type="ECO:0000313" key="4">
    <source>
        <dbReference type="Proteomes" id="UP001595821"/>
    </source>
</evidence>
<dbReference type="EMBL" id="JBHSDJ010000013">
    <property type="protein sequence ID" value="MFC4246348.1"/>
    <property type="molecule type" value="Genomic_DNA"/>
</dbReference>
<dbReference type="InterPro" id="IPR011042">
    <property type="entry name" value="6-blade_b-propeller_TolB-like"/>
</dbReference>
<dbReference type="PANTHER" id="PTHR19328:SF13">
    <property type="entry name" value="HIPL1 PROTEIN"/>
    <property type="match status" value="1"/>
</dbReference>